<dbReference type="Pfam" id="PF14246">
    <property type="entry name" value="TetR_C_7"/>
    <property type="match status" value="1"/>
</dbReference>
<dbReference type="PRINTS" id="PR00455">
    <property type="entry name" value="HTHTETR"/>
</dbReference>
<dbReference type="SUPFAM" id="SSF48498">
    <property type="entry name" value="Tetracyclin repressor-like, C-terminal domain"/>
    <property type="match status" value="1"/>
</dbReference>
<dbReference type="PANTHER" id="PTHR30055:SF146">
    <property type="entry name" value="HTH-TYPE TRANSCRIPTIONAL DUAL REGULATOR CECR"/>
    <property type="match status" value="1"/>
</dbReference>
<protein>
    <submittedName>
        <fullName evidence="4">TetR/AcrR family transcriptional regulator</fullName>
    </submittedName>
</protein>
<dbReference type="PANTHER" id="PTHR30055">
    <property type="entry name" value="HTH-TYPE TRANSCRIPTIONAL REGULATOR RUTR"/>
    <property type="match status" value="1"/>
</dbReference>
<keyword evidence="1 2" id="KW-0238">DNA-binding</keyword>
<dbReference type="InterPro" id="IPR009057">
    <property type="entry name" value="Homeodomain-like_sf"/>
</dbReference>
<name>A0ABW7X011_9NOCA</name>
<keyword evidence="5" id="KW-1185">Reference proteome</keyword>
<evidence type="ECO:0000256" key="2">
    <source>
        <dbReference type="PROSITE-ProRule" id="PRU00335"/>
    </source>
</evidence>
<dbReference type="Gene3D" id="1.10.10.60">
    <property type="entry name" value="Homeodomain-like"/>
    <property type="match status" value="1"/>
</dbReference>
<evidence type="ECO:0000313" key="5">
    <source>
        <dbReference type="Proteomes" id="UP001611415"/>
    </source>
</evidence>
<evidence type="ECO:0000313" key="4">
    <source>
        <dbReference type="EMBL" id="MFI2474440.1"/>
    </source>
</evidence>
<dbReference type="PROSITE" id="PS50977">
    <property type="entry name" value="HTH_TETR_2"/>
    <property type="match status" value="1"/>
</dbReference>
<dbReference type="SUPFAM" id="SSF46689">
    <property type="entry name" value="Homeodomain-like"/>
    <property type="match status" value="1"/>
</dbReference>
<feature type="DNA-binding region" description="H-T-H motif" evidence="2">
    <location>
        <begin position="34"/>
        <end position="53"/>
    </location>
</feature>
<gene>
    <name evidence="4" type="ORF">ACH49W_13780</name>
</gene>
<accession>A0ABW7X011</accession>
<dbReference type="RefSeq" id="WP_397092694.1">
    <property type="nucleotide sequence ID" value="NZ_JBIRYO010000007.1"/>
</dbReference>
<dbReference type="InterPro" id="IPR036271">
    <property type="entry name" value="Tet_transcr_reg_TetR-rel_C_sf"/>
</dbReference>
<dbReference type="InterPro" id="IPR039536">
    <property type="entry name" value="TetR_C_Proteobacteria"/>
</dbReference>
<evidence type="ECO:0000259" key="3">
    <source>
        <dbReference type="PROSITE" id="PS50977"/>
    </source>
</evidence>
<organism evidence="4 5">
    <name type="scientific">Nocardia xishanensis</name>
    <dbReference type="NCBI Taxonomy" id="238964"/>
    <lineage>
        <taxon>Bacteria</taxon>
        <taxon>Bacillati</taxon>
        <taxon>Actinomycetota</taxon>
        <taxon>Actinomycetes</taxon>
        <taxon>Mycobacteriales</taxon>
        <taxon>Nocardiaceae</taxon>
        <taxon>Nocardia</taxon>
    </lineage>
</organism>
<reference evidence="4 5" key="1">
    <citation type="submission" date="2024-10" db="EMBL/GenBank/DDBJ databases">
        <title>The Natural Products Discovery Center: Release of the First 8490 Sequenced Strains for Exploring Actinobacteria Biosynthetic Diversity.</title>
        <authorList>
            <person name="Kalkreuter E."/>
            <person name="Kautsar S.A."/>
            <person name="Yang D."/>
            <person name="Bader C.D."/>
            <person name="Teijaro C.N."/>
            <person name="Fluegel L."/>
            <person name="Davis C.M."/>
            <person name="Simpson J.R."/>
            <person name="Lauterbach L."/>
            <person name="Steele A.D."/>
            <person name="Gui C."/>
            <person name="Meng S."/>
            <person name="Li G."/>
            <person name="Viehrig K."/>
            <person name="Ye F."/>
            <person name="Su P."/>
            <person name="Kiefer A.F."/>
            <person name="Nichols A."/>
            <person name="Cepeda A.J."/>
            <person name="Yan W."/>
            <person name="Fan B."/>
            <person name="Jiang Y."/>
            <person name="Adhikari A."/>
            <person name="Zheng C.-J."/>
            <person name="Schuster L."/>
            <person name="Cowan T.M."/>
            <person name="Smanski M.J."/>
            <person name="Chevrette M.G."/>
            <person name="De Carvalho L.P.S."/>
            <person name="Shen B."/>
        </authorList>
    </citation>
    <scope>NUCLEOTIDE SEQUENCE [LARGE SCALE GENOMIC DNA]</scope>
    <source>
        <strain evidence="4 5">NPDC019275</strain>
    </source>
</reference>
<dbReference type="InterPro" id="IPR001647">
    <property type="entry name" value="HTH_TetR"/>
</dbReference>
<evidence type="ECO:0000256" key="1">
    <source>
        <dbReference type="ARBA" id="ARBA00023125"/>
    </source>
</evidence>
<dbReference type="EMBL" id="JBIRYO010000007">
    <property type="protein sequence ID" value="MFI2474440.1"/>
    <property type="molecule type" value="Genomic_DNA"/>
</dbReference>
<feature type="domain" description="HTH tetR-type" evidence="3">
    <location>
        <begin position="11"/>
        <end position="71"/>
    </location>
</feature>
<sequence>MTRAKAARGRIDKRRAILDAAFTVFARRGYNQACVQEIADEAEVAKPTVYNHLDDKETLFRHAVEATADAVAARCVEAIGGLRDPGADLPAALTDSAHRLLRVCASDHSRALRSLTYAQLTTFPDLADTVQDRTSRHLAEALSDRFARLMLSGRLRATDPARAAEHFLALLTGPLEAHSRLGTRNVPAAELRELAESAVDTFVRAYATAENTER</sequence>
<dbReference type="InterPro" id="IPR050109">
    <property type="entry name" value="HTH-type_TetR-like_transc_reg"/>
</dbReference>
<proteinExistence type="predicted"/>
<dbReference type="Proteomes" id="UP001611415">
    <property type="component" value="Unassembled WGS sequence"/>
</dbReference>
<dbReference type="Gene3D" id="1.10.357.10">
    <property type="entry name" value="Tetracycline Repressor, domain 2"/>
    <property type="match status" value="1"/>
</dbReference>
<comment type="caution">
    <text evidence="4">The sequence shown here is derived from an EMBL/GenBank/DDBJ whole genome shotgun (WGS) entry which is preliminary data.</text>
</comment>
<dbReference type="Pfam" id="PF00440">
    <property type="entry name" value="TetR_N"/>
    <property type="match status" value="1"/>
</dbReference>